<dbReference type="InterPro" id="IPR039361">
    <property type="entry name" value="Cyclin"/>
</dbReference>
<evidence type="ECO:0000259" key="7">
    <source>
        <dbReference type="SMART" id="SM01332"/>
    </source>
</evidence>
<dbReference type="FunFam" id="1.10.472.10:FF:000219">
    <property type="entry name" value="Cyclin-D5-1"/>
    <property type="match status" value="1"/>
</dbReference>
<proteinExistence type="inferred from homology"/>
<keyword evidence="5" id="KW-1133">Transmembrane helix</keyword>
<dbReference type="GO" id="GO:0051301">
    <property type="term" value="P:cell division"/>
    <property type="evidence" value="ECO:0007669"/>
    <property type="project" value="UniProtKB-KW"/>
</dbReference>
<dbReference type="OMA" id="IEMRICK"/>
<evidence type="ECO:0000313" key="9">
    <source>
        <dbReference type="Proteomes" id="UP000655225"/>
    </source>
</evidence>
<evidence type="ECO:0000256" key="1">
    <source>
        <dbReference type="ARBA" id="ARBA00022618"/>
    </source>
</evidence>
<evidence type="ECO:0000256" key="5">
    <source>
        <dbReference type="SAM" id="Phobius"/>
    </source>
</evidence>
<dbReference type="Pfam" id="PF00134">
    <property type="entry name" value="Cyclin_N"/>
    <property type="match status" value="1"/>
</dbReference>
<dbReference type="InterPro" id="IPR036915">
    <property type="entry name" value="Cyclin-like_sf"/>
</dbReference>
<comment type="caution">
    <text evidence="8">The sequence shown here is derived from an EMBL/GenBank/DDBJ whole genome shotgun (WGS) entry which is preliminary data.</text>
</comment>
<dbReference type="AlphaFoldDB" id="A0A834ZGQ9"/>
<feature type="domain" description="Cyclin-like" evidence="6">
    <location>
        <begin position="213"/>
        <end position="297"/>
    </location>
</feature>
<dbReference type="PANTHER" id="PTHR10177">
    <property type="entry name" value="CYCLINS"/>
    <property type="match status" value="1"/>
</dbReference>
<name>A0A834ZGQ9_TETSI</name>
<dbReference type="SUPFAM" id="SSF47954">
    <property type="entry name" value="Cyclin-like"/>
    <property type="match status" value="2"/>
</dbReference>
<keyword evidence="2 4" id="KW-0195">Cyclin</keyword>
<dbReference type="InterPro" id="IPR004367">
    <property type="entry name" value="Cyclin_C-dom"/>
</dbReference>
<dbReference type="SMART" id="SM00385">
    <property type="entry name" value="CYCLIN"/>
    <property type="match status" value="2"/>
</dbReference>
<comment type="similarity">
    <text evidence="4">Belongs to the cyclin family.</text>
</comment>
<accession>A0A834ZGQ9</accession>
<evidence type="ECO:0000256" key="4">
    <source>
        <dbReference type="RuleBase" id="RU000383"/>
    </source>
</evidence>
<evidence type="ECO:0000256" key="3">
    <source>
        <dbReference type="ARBA" id="ARBA00023306"/>
    </source>
</evidence>
<dbReference type="Gene3D" id="1.10.472.10">
    <property type="entry name" value="Cyclin-like"/>
    <property type="match status" value="2"/>
</dbReference>
<reference evidence="8 9" key="1">
    <citation type="submission" date="2020-04" db="EMBL/GenBank/DDBJ databases">
        <title>Plant Genome Project.</title>
        <authorList>
            <person name="Zhang R.-G."/>
        </authorList>
    </citation>
    <scope>NUCLEOTIDE SEQUENCE [LARGE SCALE GENOMIC DNA]</scope>
    <source>
        <strain evidence="8">YNK0</strain>
        <tissue evidence="8">Leaf</tissue>
    </source>
</reference>
<organism evidence="8 9">
    <name type="scientific">Tetracentron sinense</name>
    <name type="common">Spur-leaf</name>
    <dbReference type="NCBI Taxonomy" id="13715"/>
    <lineage>
        <taxon>Eukaryota</taxon>
        <taxon>Viridiplantae</taxon>
        <taxon>Streptophyta</taxon>
        <taxon>Embryophyta</taxon>
        <taxon>Tracheophyta</taxon>
        <taxon>Spermatophyta</taxon>
        <taxon>Magnoliopsida</taxon>
        <taxon>Trochodendrales</taxon>
        <taxon>Trochodendraceae</taxon>
        <taxon>Tetracentron</taxon>
    </lineage>
</organism>
<dbReference type="Proteomes" id="UP000655225">
    <property type="component" value="Unassembled WGS sequence"/>
</dbReference>
<keyword evidence="5" id="KW-0472">Membrane</keyword>
<keyword evidence="9" id="KW-1185">Reference proteome</keyword>
<gene>
    <name evidence="8" type="ORF">HHK36_009783</name>
</gene>
<evidence type="ECO:0000313" key="8">
    <source>
        <dbReference type="EMBL" id="KAF8404888.1"/>
    </source>
</evidence>
<dbReference type="SMART" id="SM01332">
    <property type="entry name" value="Cyclin_C"/>
    <property type="match status" value="1"/>
</dbReference>
<evidence type="ECO:0000259" key="6">
    <source>
        <dbReference type="SMART" id="SM00385"/>
    </source>
</evidence>
<keyword evidence="3" id="KW-0131">Cell cycle</keyword>
<dbReference type="Pfam" id="PF02984">
    <property type="entry name" value="Cyclin_C"/>
    <property type="match status" value="1"/>
</dbReference>
<protein>
    <submittedName>
        <fullName evidence="8">Uncharacterized protein</fullName>
    </submittedName>
</protein>
<keyword evidence="5" id="KW-0812">Transmembrane</keyword>
<dbReference type="OrthoDB" id="306099at2759"/>
<dbReference type="InterPro" id="IPR006671">
    <property type="entry name" value="Cyclin_N"/>
</dbReference>
<dbReference type="EMBL" id="JABCRI010000006">
    <property type="protein sequence ID" value="KAF8404888.1"/>
    <property type="molecule type" value="Genomic_DNA"/>
</dbReference>
<sequence length="359" mass="40406">MEDSASSFSLSSLLCCENEACFDQEVDGDMFTNLNSNYSISESDDEYIEMLVERESSSCRSLDDSCSSTIENSLKCARLDAIRWILKVSFTPISLPVLLCSCSCFWILICVLIQMRAFLGLRSQTAYLSVAYFDGFLSRRAIDSEKSWAIQLLSVACLSIAAKMEECRMLALSEFQVEDYNFDSKVIQKMELLVLKTLEWRMGSITPFAYLHYFIAKFCYESRPKDAVSRAAELILAITKEVNLMDCRPSVIAAAAVLAASDQRLTRKTMEFKMNLISSCGPLENGHIFSCYNLMQELEMGKFKIPKLVNSPDISSVYSTSVDVLADSSFISAVSTKRRRLTFKDCDQNCAITNEKELP</sequence>
<keyword evidence="1" id="KW-0132">Cell division</keyword>
<feature type="domain" description="Cyclin C-terminal" evidence="7">
    <location>
        <begin position="205"/>
        <end position="334"/>
    </location>
</feature>
<dbReference type="InterPro" id="IPR013763">
    <property type="entry name" value="Cyclin-like_dom"/>
</dbReference>
<feature type="domain" description="Cyclin-like" evidence="6">
    <location>
        <begin position="110"/>
        <end position="196"/>
    </location>
</feature>
<evidence type="ECO:0000256" key="2">
    <source>
        <dbReference type="ARBA" id="ARBA00023127"/>
    </source>
</evidence>
<feature type="transmembrane region" description="Helical" evidence="5">
    <location>
        <begin position="93"/>
        <end position="113"/>
    </location>
</feature>
<dbReference type="CDD" id="cd20544">
    <property type="entry name" value="CYCLIN_AtCycD-like_rpt2"/>
    <property type="match status" value="1"/>
</dbReference>